<sequence>MAVAPSVSVWQTSTRCRQASHSSLRGDAAAWSRRRRSEALRRFERHGPRTSSSPPRWRWLSRWRRVGPRDDPPRWHPQSLSRRLHPLLSSAPSRMDPTRQRQRPCVDTARHCHRRRRRTPRRRPT</sequence>
<dbReference type="KEGG" id="spar:SPRG_19237"/>
<feature type="compositionally biased region" description="Basic residues" evidence="1">
    <location>
        <begin position="111"/>
        <end position="125"/>
    </location>
</feature>
<accession>A0A067CWI6</accession>
<protein>
    <submittedName>
        <fullName evidence="2">Uncharacterized protein</fullName>
    </submittedName>
</protein>
<proteinExistence type="predicted"/>
<organism evidence="2 3">
    <name type="scientific">Saprolegnia parasitica (strain CBS 223.65)</name>
    <dbReference type="NCBI Taxonomy" id="695850"/>
    <lineage>
        <taxon>Eukaryota</taxon>
        <taxon>Sar</taxon>
        <taxon>Stramenopiles</taxon>
        <taxon>Oomycota</taxon>
        <taxon>Saprolegniomycetes</taxon>
        <taxon>Saprolegniales</taxon>
        <taxon>Saprolegniaceae</taxon>
        <taxon>Saprolegnia</taxon>
    </lineage>
</organism>
<reference evidence="2 3" key="1">
    <citation type="journal article" date="2013" name="PLoS Genet.">
        <title>Distinctive expansion of potential virulence genes in the genome of the oomycete fish pathogen Saprolegnia parasitica.</title>
        <authorList>
            <person name="Jiang R.H."/>
            <person name="de Bruijn I."/>
            <person name="Haas B.J."/>
            <person name="Belmonte R."/>
            <person name="Lobach L."/>
            <person name="Christie J."/>
            <person name="van den Ackerveken G."/>
            <person name="Bottin A."/>
            <person name="Bulone V."/>
            <person name="Diaz-Moreno S.M."/>
            <person name="Dumas B."/>
            <person name="Fan L."/>
            <person name="Gaulin E."/>
            <person name="Govers F."/>
            <person name="Grenville-Briggs L.J."/>
            <person name="Horner N.R."/>
            <person name="Levin J.Z."/>
            <person name="Mammella M."/>
            <person name="Meijer H.J."/>
            <person name="Morris P."/>
            <person name="Nusbaum C."/>
            <person name="Oome S."/>
            <person name="Phillips A.J."/>
            <person name="van Rooyen D."/>
            <person name="Rzeszutek E."/>
            <person name="Saraiva M."/>
            <person name="Secombes C.J."/>
            <person name="Seidl M.F."/>
            <person name="Snel B."/>
            <person name="Stassen J.H."/>
            <person name="Sykes S."/>
            <person name="Tripathy S."/>
            <person name="van den Berg H."/>
            <person name="Vega-Arreguin J.C."/>
            <person name="Wawra S."/>
            <person name="Young S.K."/>
            <person name="Zeng Q."/>
            <person name="Dieguez-Uribeondo J."/>
            <person name="Russ C."/>
            <person name="Tyler B.M."/>
            <person name="van West P."/>
        </authorList>
    </citation>
    <scope>NUCLEOTIDE SEQUENCE [LARGE SCALE GENOMIC DNA]</scope>
    <source>
        <strain evidence="2 3">CBS 223.65</strain>
    </source>
</reference>
<dbReference type="AlphaFoldDB" id="A0A067CWI6"/>
<evidence type="ECO:0000313" key="2">
    <source>
        <dbReference type="EMBL" id="KDO33610.1"/>
    </source>
</evidence>
<feature type="compositionally biased region" description="Polar residues" evidence="1">
    <location>
        <begin position="8"/>
        <end position="23"/>
    </location>
</feature>
<feature type="region of interest" description="Disordered" evidence="1">
    <location>
        <begin position="66"/>
        <end position="125"/>
    </location>
</feature>
<keyword evidence="3" id="KW-1185">Reference proteome</keyword>
<dbReference type="EMBL" id="KK583192">
    <property type="protein sequence ID" value="KDO33610.1"/>
    <property type="molecule type" value="Genomic_DNA"/>
</dbReference>
<name>A0A067CWI6_SAPPC</name>
<dbReference type="GeneID" id="24140658"/>
<dbReference type="RefSeq" id="XP_012195657.1">
    <property type="nucleotide sequence ID" value="XM_012340267.1"/>
</dbReference>
<dbReference type="Proteomes" id="UP000030745">
    <property type="component" value="Unassembled WGS sequence"/>
</dbReference>
<evidence type="ECO:0000313" key="3">
    <source>
        <dbReference type="Proteomes" id="UP000030745"/>
    </source>
</evidence>
<gene>
    <name evidence="2" type="ORF">SPRG_19237</name>
</gene>
<feature type="compositionally biased region" description="Low complexity" evidence="1">
    <location>
        <begin position="77"/>
        <end position="94"/>
    </location>
</feature>
<dbReference type="VEuPathDB" id="FungiDB:SPRG_19237"/>
<evidence type="ECO:0000256" key="1">
    <source>
        <dbReference type="SAM" id="MobiDB-lite"/>
    </source>
</evidence>
<feature type="region of interest" description="Disordered" evidence="1">
    <location>
        <begin position="1"/>
        <end position="35"/>
    </location>
</feature>